<accession>A0A1I5Z3J3</accession>
<dbReference type="STRING" id="1465490.SAMN05444277_11634"/>
<evidence type="ECO:0008006" key="4">
    <source>
        <dbReference type="Google" id="ProtNLM"/>
    </source>
</evidence>
<feature type="signal peptide" evidence="1">
    <location>
        <begin position="1"/>
        <end position="29"/>
    </location>
</feature>
<evidence type="ECO:0000313" key="2">
    <source>
        <dbReference type="EMBL" id="SFQ51022.1"/>
    </source>
</evidence>
<evidence type="ECO:0000256" key="1">
    <source>
        <dbReference type="SAM" id="SignalP"/>
    </source>
</evidence>
<sequence>MIFKYNALKKLRYLSICFFAFLGTGSLLHAQQIPLNQNVQNRLNELLIDADSSVFTGFRSQNWLELERLNIIHKSTLQDSVFGLGSALKGDLMNTNMVRAVGPNSVFTLDPYLDAGLGKSNEKDGVLVNFGAGINMQATFNKKLSFNLGIITNLNEYPQYLDSIIYAKYNRFDPASGRYIIPGENSAKLTNGNRFAYTNFNFNVTYTPNKYLLIAGGYGKNFIGDGYRSLLLSDNANNYPYVRLQARLWKLTYNVLYNHYTNNFWYEVDGRPQPKYSTIHYLGFNTKKLQVGLFDAVTWIAKDTNFNRGFDVQYLNPIIFTRPVEFTLGSPDNAMMGLNVKYKIYKKGFVYGQAALDDIFIKKSLDNHSQFYGNKYAFQLGMWNKDIFNVQGLSHRLEWNSVRPYIYGHGVGNNISLNYTHFYQSLTTPFAANYNEVISLFNYSNKRWYGSLENLYTVRGENPGVPYNNGEDLWGGEEGIPQFGTKTGQGIKTKYSYNQLIAGYLINPANRLGVQASIAYRSRKSSIVNQSEFYFSFGIKTSLYNLYHDF</sequence>
<dbReference type="EMBL" id="FOXQ01000016">
    <property type="protein sequence ID" value="SFQ51022.1"/>
    <property type="molecule type" value="Genomic_DNA"/>
</dbReference>
<keyword evidence="3" id="KW-1185">Reference proteome</keyword>
<reference evidence="2 3" key="1">
    <citation type="submission" date="2016-10" db="EMBL/GenBank/DDBJ databases">
        <authorList>
            <person name="de Groot N.N."/>
        </authorList>
    </citation>
    <scope>NUCLEOTIDE SEQUENCE [LARGE SCALE GENOMIC DNA]</scope>
    <source>
        <strain evidence="2 3">DSM 28286</strain>
    </source>
</reference>
<gene>
    <name evidence="2" type="ORF">SAMN05444277_11634</name>
</gene>
<protein>
    <recommendedName>
        <fullName evidence="4">Capsule assembly protein Wzi</fullName>
    </recommendedName>
</protein>
<proteinExistence type="predicted"/>
<feature type="chain" id="PRO_5011705383" description="Capsule assembly protein Wzi" evidence="1">
    <location>
        <begin position="30"/>
        <end position="550"/>
    </location>
</feature>
<organism evidence="2 3">
    <name type="scientific">Parafilimonas terrae</name>
    <dbReference type="NCBI Taxonomy" id="1465490"/>
    <lineage>
        <taxon>Bacteria</taxon>
        <taxon>Pseudomonadati</taxon>
        <taxon>Bacteroidota</taxon>
        <taxon>Chitinophagia</taxon>
        <taxon>Chitinophagales</taxon>
        <taxon>Chitinophagaceae</taxon>
        <taxon>Parafilimonas</taxon>
    </lineage>
</organism>
<dbReference type="Proteomes" id="UP000199031">
    <property type="component" value="Unassembled WGS sequence"/>
</dbReference>
<name>A0A1I5Z3J3_9BACT</name>
<evidence type="ECO:0000313" key="3">
    <source>
        <dbReference type="Proteomes" id="UP000199031"/>
    </source>
</evidence>
<dbReference type="AlphaFoldDB" id="A0A1I5Z3J3"/>
<keyword evidence="1" id="KW-0732">Signal</keyword>